<feature type="compositionally biased region" description="Basic and acidic residues" evidence="4">
    <location>
        <begin position="1125"/>
        <end position="1140"/>
    </location>
</feature>
<dbReference type="GO" id="GO:0006952">
    <property type="term" value="P:defense response"/>
    <property type="evidence" value="ECO:0007669"/>
    <property type="project" value="InterPro"/>
</dbReference>
<dbReference type="PANTHER" id="PTHR11017:SF271">
    <property type="entry name" value="DISEASE RESISTANCE PROTEIN (TIR-NBS-LRR CLASS) FAMILY"/>
    <property type="match status" value="1"/>
</dbReference>
<feature type="compositionally biased region" description="Low complexity" evidence="4">
    <location>
        <begin position="42"/>
        <end position="64"/>
    </location>
</feature>
<dbReference type="Gene3D" id="3.40.50.300">
    <property type="entry name" value="P-loop containing nucleotide triphosphate hydrolases"/>
    <property type="match status" value="1"/>
</dbReference>
<keyword evidence="5" id="KW-0732">Signal</keyword>
<dbReference type="GO" id="GO:0051707">
    <property type="term" value="P:response to other organism"/>
    <property type="evidence" value="ECO:0007669"/>
    <property type="project" value="UniProtKB-ARBA"/>
</dbReference>
<dbReference type="Pfam" id="PF01582">
    <property type="entry name" value="TIR"/>
    <property type="match status" value="1"/>
</dbReference>
<feature type="region of interest" description="Disordered" evidence="4">
    <location>
        <begin position="1031"/>
        <end position="1078"/>
    </location>
</feature>
<dbReference type="FunFam" id="3.40.50.10140:FF:000007">
    <property type="entry name" value="Disease resistance protein (TIR-NBS-LRR class)"/>
    <property type="match status" value="1"/>
</dbReference>
<comment type="caution">
    <text evidence="7">The sequence shown here is derived from an EMBL/GenBank/DDBJ whole genome shotgun (WGS) entry which is preliminary data.</text>
</comment>
<feature type="region of interest" description="Disordered" evidence="4">
    <location>
        <begin position="42"/>
        <end position="67"/>
    </location>
</feature>
<dbReference type="GO" id="GO:0007165">
    <property type="term" value="P:signal transduction"/>
    <property type="evidence" value="ECO:0007669"/>
    <property type="project" value="InterPro"/>
</dbReference>
<dbReference type="Proteomes" id="UP001172457">
    <property type="component" value="Chromosome 4"/>
</dbReference>
<dbReference type="SUPFAM" id="SSF52540">
    <property type="entry name" value="P-loop containing nucleoside triphosphate hydrolases"/>
    <property type="match status" value="1"/>
</dbReference>
<dbReference type="InterPro" id="IPR000157">
    <property type="entry name" value="TIR_dom"/>
</dbReference>
<dbReference type="SUPFAM" id="SSF52200">
    <property type="entry name" value="Toll/Interleukin receptor TIR domain"/>
    <property type="match status" value="1"/>
</dbReference>
<dbReference type="Pfam" id="PF00931">
    <property type="entry name" value="NB-ARC"/>
    <property type="match status" value="1"/>
</dbReference>
<dbReference type="GO" id="GO:0043531">
    <property type="term" value="F:ADP binding"/>
    <property type="evidence" value="ECO:0007669"/>
    <property type="project" value="InterPro"/>
</dbReference>
<organism evidence="7 8">
    <name type="scientific">Centaurea solstitialis</name>
    <name type="common">yellow star-thistle</name>
    <dbReference type="NCBI Taxonomy" id="347529"/>
    <lineage>
        <taxon>Eukaryota</taxon>
        <taxon>Viridiplantae</taxon>
        <taxon>Streptophyta</taxon>
        <taxon>Embryophyta</taxon>
        <taxon>Tracheophyta</taxon>
        <taxon>Spermatophyta</taxon>
        <taxon>Magnoliopsida</taxon>
        <taxon>eudicotyledons</taxon>
        <taxon>Gunneridae</taxon>
        <taxon>Pentapetalae</taxon>
        <taxon>asterids</taxon>
        <taxon>campanulids</taxon>
        <taxon>Asterales</taxon>
        <taxon>Asteraceae</taxon>
        <taxon>Carduoideae</taxon>
        <taxon>Cardueae</taxon>
        <taxon>Centaureinae</taxon>
        <taxon>Centaurea</taxon>
    </lineage>
</organism>
<name>A0AA38WAR3_9ASTR</name>
<feature type="domain" description="TIR" evidence="6">
    <location>
        <begin position="67"/>
        <end position="228"/>
    </location>
</feature>
<proteinExistence type="predicted"/>
<dbReference type="EMBL" id="JARYMX010000004">
    <property type="protein sequence ID" value="KAJ9554647.1"/>
    <property type="molecule type" value="Genomic_DNA"/>
</dbReference>
<dbReference type="InterPro" id="IPR058192">
    <property type="entry name" value="WHD_ROQ1-like"/>
</dbReference>
<feature type="signal peptide" evidence="5">
    <location>
        <begin position="1"/>
        <end position="16"/>
    </location>
</feature>
<feature type="region of interest" description="Disordered" evidence="4">
    <location>
        <begin position="1125"/>
        <end position="1147"/>
    </location>
</feature>
<dbReference type="InterPro" id="IPR032675">
    <property type="entry name" value="LRR_dom_sf"/>
</dbReference>
<evidence type="ECO:0000256" key="5">
    <source>
        <dbReference type="SAM" id="SignalP"/>
    </source>
</evidence>
<keyword evidence="2" id="KW-0677">Repeat</keyword>
<protein>
    <recommendedName>
        <fullName evidence="6">TIR domain-containing protein</fullName>
    </recommendedName>
</protein>
<dbReference type="SMART" id="SM00369">
    <property type="entry name" value="LRR_TYP"/>
    <property type="match status" value="3"/>
</dbReference>
<evidence type="ECO:0000259" key="6">
    <source>
        <dbReference type="PROSITE" id="PS50104"/>
    </source>
</evidence>
<evidence type="ECO:0000256" key="2">
    <source>
        <dbReference type="ARBA" id="ARBA00022737"/>
    </source>
</evidence>
<keyword evidence="1" id="KW-0433">Leucine-rich repeat</keyword>
<dbReference type="InterPro" id="IPR044974">
    <property type="entry name" value="Disease_R_plants"/>
</dbReference>
<dbReference type="Gene3D" id="1.10.8.430">
    <property type="entry name" value="Helical domain of apoptotic protease-activating factors"/>
    <property type="match status" value="1"/>
</dbReference>
<accession>A0AA38WAR3</accession>
<dbReference type="InterPro" id="IPR027417">
    <property type="entry name" value="P-loop_NTPase"/>
</dbReference>
<dbReference type="PANTHER" id="PTHR11017">
    <property type="entry name" value="LEUCINE-RICH REPEAT-CONTAINING PROTEIN"/>
    <property type="match status" value="1"/>
</dbReference>
<evidence type="ECO:0000256" key="4">
    <source>
        <dbReference type="SAM" id="MobiDB-lite"/>
    </source>
</evidence>
<evidence type="ECO:0000256" key="3">
    <source>
        <dbReference type="ARBA" id="ARBA00023027"/>
    </source>
</evidence>
<reference evidence="7" key="1">
    <citation type="submission" date="2023-03" db="EMBL/GenBank/DDBJ databases">
        <title>Chromosome-scale reference genome and RAD-based genetic map of yellow starthistle (Centaurea solstitialis) reveal putative structural variation and QTLs associated with invader traits.</title>
        <authorList>
            <person name="Reatini B."/>
            <person name="Cang F.A."/>
            <person name="Jiang Q."/>
            <person name="Mckibben M.T.W."/>
            <person name="Barker M.S."/>
            <person name="Rieseberg L.H."/>
            <person name="Dlugosch K.M."/>
        </authorList>
    </citation>
    <scope>NUCLEOTIDE SEQUENCE</scope>
    <source>
        <strain evidence="7">CAN-66</strain>
        <tissue evidence="7">Leaf</tissue>
    </source>
</reference>
<feature type="chain" id="PRO_5041278194" description="TIR domain-containing protein" evidence="5">
    <location>
        <begin position="17"/>
        <end position="1180"/>
    </location>
</feature>
<dbReference type="SUPFAM" id="SSF52058">
    <property type="entry name" value="L domain-like"/>
    <property type="match status" value="1"/>
</dbReference>
<dbReference type="InterPro" id="IPR001611">
    <property type="entry name" value="Leu-rich_rpt"/>
</dbReference>
<evidence type="ECO:0000313" key="8">
    <source>
        <dbReference type="Proteomes" id="UP001172457"/>
    </source>
</evidence>
<keyword evidence="8" id="KW-1185">Reference proteome</keyword>
<dbReference type="Gene3D" id="3.80.10.10">
    <property type="entry name" value="Ribonuclease Inhibitor"/>
    <property type="match status" value="2"/>
</dbReference>
<sequence>MAICSWFGAFLNGTVTVLFHCVLRCFHLDSFMGPTQSIPSSSLSSSSSSHSAPTPSSSSSSSSSRPRKHDVFLSFRGTDVRDTFVDHLYSTLKQKGIDTYKDDKTLPRGETIGPSLFKAIEESQVAIIVFSENYADSSWCLQELAHIMKCRDERGLIVMPIFYHVEPSEVRNQTWKYGAALAKHESEKKNVESWRKALVDAGNLSGDVAHGPETVFIKRIVDTLSNRLMCAPISSDHEDLIGIEARLQDLKSKMEMESDGVVMVGIWGIGGGGKTTLASALYDEISTNFDDSCFLKDVREESRKHGLPQLQKEILSLVLKEKRDEVVGSSINSRLRHKKVLMVLDDVDHDDQLKELAGSNVWFGEGSRIIITTRDSHLLNVHKVNVIYNINLLNDEEAIKLFYMHAPRNHRPLEEYERLSKDVVSYACGLPLALKVLGSFLCDKDMSECRSALARLKEIPDGDIVQKLKISYDGLEPMEKEFFLDIACFFIGWEKDRPMVIFEACGFHPVIGIRVLTQKALITVSKKGTFEMHDLIQEMAHYIVRGENLKSPEKHSRVWQEEDVVRICAMDSTKVNDSIKALKVSFTPDRQLPPSLPEVVGNMKRLRWIYWFRYPATSLPREFPPMELCYLHLEWSRVEQLWEGNKRLPNLKVLNLSGSSKLSRTPDLDGLPCLERLILMGCESLKELHPSIGYHERIIFLDLEGCSALEIFPPIIRMKKLETLLLSYCSQLRKFPEIQTSLDNLEQLSLNNSGIEIVPLSVGRYCTNLLSLDLRGCLNLHSIEGNFHRLQHLKGLYLDYCYQLKNIPTEGLFDVECSLQLLSLSWTSLQNLPPGAVNGLLGFSHFLRRLNLGWCNLVDGDISPAFCKGLSNLQALNLSFNKFSRLHSSLLQLPRLKFLNLSSCESLVELPDLPSSIAILIAERCYALNIVSLTTHNKSGDGGRIVQSMLQGKAVEDYFISILLCDDCIPRRGDYVPIRGFALETFTLQLPCNWYSEFSGFLVYIDECYFGADKVIIKDVLGMENEDEVLEVPDKSEDDEDTMKNEVEVSEVSDKTDDDEDTMKNEDEVSAVSDETDDDEDTMRARVVWYISFGSLRNTSWWNSTHDTISFFVPGSHLKVELVPRRTDGDDSRERAKDTTHGSNFWDEESPNKKTFEIISDSKSSIEIQWDGYLYKDMFQ</sequence>
<dbReference type="PROSITE" id="PS51450">
    <property type="entry name" value="LRR"/>
    <property type="match status" value="1"/>
</dbReference>
<dbReference type="InterPro" id="IPR042197">
    <property type="entry name" value="Apaf_helical"/>
</dbReference>
<feature type="compositionally biased region" description="Acidic residues" evidence="4">
    <location>
        <begin position="1031"/>
        <end position="1041"/>
    </location>
</feature>
<dbReference type="InterPro" id="IPR002182">
    <property type="entry name" value="NB-ARC"/>
</dbReference>
<dbReference type="InterPro" id="IPR035897">
    <property type="entry name" value="Toll_tir_struct_dom_sf"/>
</dbReference>
<dbReference type="Pfam" id="PF23282">
    <property type="entry name" value="WHD_ROQ1"/>
    <property type="match status" value="1"/>
</dbReference>
<dbReference type="SMART" id="SM00255">
    <property type="entry name" value="TIR"/>
    <property type="match status" value="1"/>
</dbReference>
<keyword evidence="3" id="KW-0520">NAD</keyword>
<dbReference type="InterPro" id="IPR003591">
    <property type="entry name" value="Leu-rich_rpt_typical-subtyp"/>
</dbReference>
<dbReference type="PRINTS" id="PR00364">
    <property type="entry name" value="DISEASERSIST"/>
</dbReference>
<dbReference type="AlphaFoldDB" id="A0AA38WAR3"/>
<dbReference type="PROSITE" id="PS50104">
    <property type="entry name" value="TIR"/>
    <property type="match status" value="1"/>
</dbReference>
<evidence type="ECO:0000256" key="1">
    <source>
        <dbReference type="ARBA" id="ARBA00022614"/>
    </source>
</evidence>
<evidence type="ECO:0000313" key="7">
    <source>
        <dbReference type="EMBL" id="KAJ9554647.1"/>
    </source>
</evidence>
<gene>
    <name evidence="7" type="ORF">OSB04_018692</name>
</gene>
<dbReference type="Gene3D" id="3.40.50.10140">
    <property type="entry name" value="Toll/interleukin-1 receptor homology (TIR) domain"/>
    <property type="match status" value="1"/>
</dbReference>
<feature type="compositionally biased region" description="Basic and acidic residues" evidence="4">
    <location>
        <begin position="1042"/>
        <end position="1055"/>
    </location>
</feature>